<dbReference type="InterPro" id="IPR036316">
    <property type="entry name" value="Pili_assmbl_chap_C_dom_sf"/>
</dbReference>
<comment type="caution">
    <text evidence="2">The sequence shown here is derived from an EMBL/GenBank/DDBJ whole genome shotgun (WGS) entry which is preliminary data.</text>
</comment>
<dbReference type="InterPro" id="IPR001829">
    <property type="entry name" value="Pili_assmbl_chaperone_bac"/>
</dbReference>
<dbReference type="SUPFAM" id="SSF49584">
    <property type="entry name" value="Periplasmic chaperone C-domain"/>
    <property type="match status" value="1"/>
</dbReference>
<sequence>MAERKINTLNQKSKENKLLITVQNKIKLFYRPKTLSRDEAIDAYKNSFLIERKDLRGKNPSPFYVSFTQ</sequence>
<dbReference type="EMBL" id="JAGETR010000073">
    <property type="protein sequence ID" value="MBO2006929.1"/>
    <property type="molecule type" value="Genomic_DNA"/>
</dbReference>
<organism evidence="2">
    <name type="scientific">Serratia marcescens</name>
    <dbReference type="NCBI Taxonomy" id="615"/>
    <lineage>
        <taxon>Bacteria</taxon>
        <taxon>Pseudomonadati</taxon>
        <taxon>Pseudomonadota</taxon>
        <taxon>Gammaproteobacteria</taxon>
        <taxon>Enterobacterales</taxon>
        <taxon>Yersiniaceae</taxon>
        <taxon>Serratia</taxon>
    </lineage>
</organism>
<dbReference type="Pfam" id="PF00345">
    <property type="entry name" value="PapD_N"/>
    <property type="match status" value="1"/>
</dbReference>
<proteinExistence type="predicted"/>
<accession>A0A939NK09</accession>
<protein>
    <submittedName>
        <fullName evidence="2">Molecular chaperone</fullName>
    </submittedName>
</protein>
<dbReference type="GO" id="GO:0030288">
    <property type="term" value="C:outer membrane-bounded periplasmic space"/>
    <property type="evidence" value="ECO:0007669"/>
    <property type="project" value="InterPro"/>
</dbReference>
<dbReference type="AlphaFoldDB" id="A0A939NK09"/>
<evidence type="ECO:0000259" key="1">
    <source>
        <dbReference type="Pfam" id="PF00345"/>
    </source>
</evidence>
<gene>
    <name evidence="2" type="ORF">J4732_12235</name>
</gene>
<dbReference type="PRINTS" id="PR00969">
    <property type="entry name" value="CHAPERONPILI"/>
</dbReference>
<name>A0A939NK09_SERMA</name>
<evidence type="ECO:0000313" key="2">
    <source>
        <dbReference type="EMBL" id="MBO2006929.1"/>
    </source>
</evidence>
<dbReference type="InterPro" id="IPR016147">
    <property type="entry name" value="Pili_assmbl_chaperone_N"/>
</dbReference>
<feature type="domain" description="Pili assembly chaperone N-terminal" evidence="1">
    <location>
        <begin position="10"/>
        <end position="35"/>
    </location>
</feature>
<reference evidence="2" key="1">
    <citation type="submission" date="2021-03" db="EMBL/GenBank/DDBJ databases">
        <title>Molecular epidemiology and mechanisms of colistin and carbapenem resistance in Enterobacteriaceae from clinical isolates, the environment and porcine samples in Pretoria, South Africa.</title>
        <authorList>
            <person name="Bogoshi D."/>
            <person name="Mbelle N.M."/>
            <person name="Naidoo V."/>
            <person name="Osei Sekyere J."/>
        </authorList>
    </citation>
    <scope>NUCLEOTIDE SEQUENCE</scope>
    <source>
        <strain evidence="2">C080</strain>
    </source>
</reference>
<dbReference type="GO" id="GO:0071555">
    <property type="term" value="P:cell wall organization"/>
    <property type="evidence" value="ECO:0007669"/>
    <property type="project" value="InterPro"/>
</dbReference>